<accession>A0A7L5BGE7</accession>
<keyword evidence="1" id="KW-0732">Signal</keyword>
<evidence type="ECO:0000313" key="2">
    <source>
        <dbReference type="EMBL" id="QIB37813.1"/>
    </source>
</evidence>
<proteinExistence type="predicted"/>
<dbReference type="EMBL" id="CP048632">
    <property type="protein sequence ID" value="QIB37813.1"/>
    <property type="molecule type" value="Genomic_DNA"/>
</dbReference>
<name>A0A7L5BGE7_9HYPH</name>
<sequence length="105" mass="11098">MKLLIAAILSFATPFAAHAGTDWQKKALSAVKAEKTVLDAKWRMPSQNVLWVAMAGDGSSRDGFAEYLCEVITDTAPAGALKTVWIYDPASYKAGGTAMGTAACK</sequence>
<keyword evidence="3" id="KW-1185">Reference proteome</keyword>
<feature type="signal peptide" evidence="1">
    <location>
        <begin position="1"/>
        <end position="19"/>
    </location>
</feature>
<organism evidence="2 3">
    <name type="scientific">Rhizobium oryzihabitans</name>
    <dbReference type="NCBI Taxonomy" id="2267833"/>
    <lineage>
        <taxon>Bacteria</taxon>
        <taxon>Pseudomonadati</taxon>
        <taxon>Pseudomonadota</taxon>
        <taxon>Alphaproteobacteria</taxon>
        <taxon>Hyphomicrobiales</taxon>
        <taxon>Rhizobiaceae</taxon>
        <taxon>Rhizobium/Agrobacterium group</taxon>
        <taxon>Rhizobium</taxon>
    </lineage>
</organism>
<dbReference type="Proteomes" id="UP000464865">
    <property type="component" value="Chromosome M15-11"/>
</dbReference>
<feature type="chain" id="PRO_5029808940" evidence="1">
    <location>
        <begin position="20"/>
        <end position="105"/>
    </location>
</feature>
<reference evidence="2 3" key="1">
    <citation type="submission" date="2020-02" db="EMBL/GenBank/DDBJ databases">
        <title>Plant-Promoting Endophytic Bacterium Rhizobium oryzihabitans sp. nov., Isolated from the Root of Rice.</title>
        <authorList>
            <person name="zhao J."/>
            <person name="Zhang G."/>
        </authorList>
    </citation>
    <scope>NUCLEOTIDE SEQUENCE [LARGE SCALE GENOMIC DNA]</scope>
    <source>
        <strain evidence="2 3">M15</strain>
    </source>
</reference>
<protein>
    <submittedName>
        <fullName evidence="2">Uncharacterized protein</fullName>
    </submittedName>
</protein>
<gene>
    <name evidence="2" type="ORF">G3A56_07255</name>
</gene>
<dbReference type="KEGG" id="roy:G3A56_07255"/>
<dbReference type="AlphaFoldDB" id="A0A7L5BGE7"/>
<evidence type="ECO:0000256" key="1">
    <source>
        <dbReference type="SAM" id="SignalP"/>
    </source>
</evidence>
<evidence type="ECO:0000313" key="3">
    <source>
        <dbReference type="Proteomes" id="UP000464865"/>
    </source>
</evidence>
<dbReference type="RefSeq" id="WP_003492012.1">
    <property type="nucleotide sequence ID" value="NZ_CP048632.1"/>
</dbReference>